<sequence>MPLAYSDDLKWHIIYLYYDNYSISQIMSILYISKGLVRKVLRLYKKWETVTNPWRQVPGQQKTFNRNDMNVENPDMYLDEIVKKMEIQCGKNVSISMMWRSLLHRAAKERNKLLRSAFMAHIGSQYTINQLIFLDESSKDERTISRGYDGIIAIDIIEGSCTKDRFKEFVISQVLPQMNSFPHE</sequence>
<dbReference type="AlphaFoldDB" id="A0A397UJV6"/>
<evidence type="ECO:0000313" key="3">
    <source>
        <dbReference type="Proteomes" id="UP000266673"/>
    </source>
</evidence>
<dbReference type="InterPro" id="IPR036388">
    <property type="entry name" value="WH-like_DNA-bd_sf"/>
</dbReference>
<keyword evidence="1" id="KW-0812">Transmembrane</keyword>
<keyword evidence="1" id="KW-1133">Transmembrane helix</keyword>
<dbReference type="Proteomes" id="UP000266673">
    <property type="component" value="Unassembled WGS sequence"/>
</dbReference>
<proteinExistence type="predicted"/>
<evidence type="ECO:0008006" key="4">
    <source>
        <dbReference type="Google" id="ProtNLM"/>
    </source>
</evidence>
<accession>A0A397UJV6</accession>
<reference evidence="2 3" key="1">
    <citation type="submission" date="2018-06" db="EMBL/GenBank/DDBJ databases">
        <title>Comparative genomics reveals the genomic features of Rhizophagus irregularis, R. cerebriforme, R. diaphanum and Gigaspora rosea, and their symbiotic lifestyle signature.</title>
        <authorList>
            <person name="Morin E."/>
            <person name="San Clemente H."/>
            <person name="Chen E.C.H."/>
            <person name="De La Providencia I."/>
            <person name="Hainaut M."/>
            <person name="Kuo A."/>
            <person name="Kohler A."/>
            <person name="Murat C."/>
            <person name="Tang N."/>
            <person name="Roy S."/>
            <person name="Loubradou J."/>
            <person name="Henrissat B."/>
            <person name="Grigoriev I.V."/>
            <person name="Corradi N."/>
            <person name="Roux C."/>
            <person name="Martin F.M."/>
        </authorList>
    </citation>
    <scope>NUCLEOTIDE SEQUENCE [LARGE SCALE GENOMIC DNA]</scope>
    <source>
        <strain evidence="2 3">DAOM 194757</strain>
    </source>
</reference>
<organism evidence="2 3">
    <name type="scientific">Gigaspora rosea</name>
    <dbReference type="NCBI Taxonomy" id="44941"/>
    <lineage>
        <taxon>Eukaryota</taxon>
        <taxon>Fungi</taxon>
        <taxon>Fungi incertae sedis</taxon>
        <taxon>Mucoromycota</taxon>
        <taxon>Glomeromycotina</taxon>
        <taxon>Glomeromycetes</taxon>
        <taxon>Diversisporales</taxon>
        <taxon>Gigasporaceae</taxon>
        <taxon>Gigaspora</taxon>
    </lineage>
</organism>
<name>A0A397UJV6_9GLOM</name>
<dbReference type="Gene3D" id="1.10.10.10">
    <property type="entry name" value="Winged helix-like DNA-binding domain superfamily/Winged helix DNA-binding domain"/>
    <property type="match status" value="1"/>
</dbReference>
<gene>
    <name evidence="2" type="ORF">C2G38_2252515</name>
</gene>
<dbReference type="EMBL" id="QKWP01001628">
    <property type="protein sequence ID" value="RIB07623.1"/>
    <property type="molecule type" value="Genomic_DNA"/>
</dbReference>
<dbReference type="STRING" id="44941.A0A397UJV6"/>
<dbReference type="OrthoDB" id="2388844at2759"/>
<keyword evidence="3" id="KW-1185">Reference proteome</keyword>
<dbReference type="InterPro" id="IPR009057">
    <property type="entry name" value="Homeodomain-like_sf"/>
</dbReference>
<dbReference type="SUPFAM" id="SSF46689">
    <property type="entry name" value="Homeodomain-like"/>
    <property type="match status" value="1"/>
</dbReference>
<comment type="caution">
    <text evidence="2">The sequence shown here is derived from an EMBL/GenBank/DDBJ whole genome shotgun (WGS) entry which is preliminary data.</text>
</comment>
<evidence type="ECO:0000313" key="2">
    <source>
        <dbReference type="EMBL" id="RIB07623.1"/>
    </source>
</evidence>
<feature type="transmembrane region" description="Helical" evidence="1">
    <location>
        <begin position="20"/>
        <end position="37"/>
    </location>
</feature>
<protein>
    <recommendedName>
        <fullName evidence="4">Paired domain-containing protein</fullName>
    </recommendedName>
</protein>
<evidence type="ECO:0000256" key="1">
    <source>
        <dbReference type="SAM" id="Phobius"/>
    </source>
</evidence>
<keyword evidence="1" id="KW-0472">Membrane</keyword>